<reference evidence="3 4" key="1">
    <citation type="submission" date="2024-03" db="EMBL/GenBank/DDBJ databases">
        <title>Two novel species of the genus Flavobacterium exhibiting potentially degradation of complex polysaccharides.</title>
        <authorList>
            <person name="Lian X."/>
        </authorList>
    </citation>
    <scope>NUCLEOTIDE SEQUENCE [LARGE SCALE GENOMIC DNA]</scope>
    <source>
        <strain evidence="3 4">N6</strain>
    </source>
</reference>
<dbReference type="InterPro" id="IPR016181">
    <property type="entry name" value="Acyl_CoA_acyltransferase"/>
</dbReference>
<dbReference type="SMART" id="SM01006">
    <property type="entry name" value="AlcB"/>
    <property type="match status" value="1"/>
</dbReference>
<keyword evidence="4" id="KW-1185">Reference proteome</keyword>
<dbReference type="PANTHER" id="PTHR31438:SF1">
    <property type="entry name" value="LYSINE N-ACYLTRANSFERASE C17G9.06C-RELATED"/>
    <property type="match status" value="1"/>
</dbReference>
<name>A0ABU9NS78_9FLAO</name>
<dbReference type="EMBL" id="JBCGDP010000013">
    <property type="protein sequence ID" value="MEM0577518.1"/>
    <property type="molecule type" value="Genomic_DNA"/>
</dbReference>
<dbReference type="Gene3D" id="3.40.630.30">
    <property type="match status" value="1"/>
</dbReference>
<evidence type="ECO:0000313" key="3">
    <source>
        <dbReference type="EMBL" id="MEM0577518.1"/>
    </source>
</evidence>
<organism evidence="3 4">
    <name type="scientific">Flavobacterium polysaccharolyticum</name>
    <dbReference type="NCBI Taxonomy" id="3133148"/>
    <lineage>
        <taxon>Bacteria</taxon>
        <taxon>Pseudomonadati</taxon>
        <taxon>Bacteroidota</taxon>
        <taxon>Flavobacteriia</taxon>
        <taxon>Flavobacteriales</taxon>
        <taxon>Flavobacteriaceae</taxon>
        <taxon>Flavobacterium</taxon>
    </lineage>
</organism>
<comment type="pathway">
    <text evidence="1">Siderophore biosynthesis.</text>
</comment>
<dbReference type="EC" id="2.3.1.-" evidence="3"/>
<dbReference type="RefSeq" id="WP_342692413.1">
    <property type="nucleotide sequence ID" value="NZ_JBCGDP010000013.1"/>
</dbReference>
<sequence>MININSTEKIVFTKIIPEMGVFELRPFDLETDCSIIHHWVNKEYAIYWGMIGFSLEEVKAAYEKILEHTQVYIGLFDTKISFLLECYEPSEDIIGNYYEVEEGDKGMHILVAPTENPLRNFTWSVFSFIMDFIFDKPNTKRIVVEPDARNHKIHQLNKKAGFVFQKIIELPNKKAHLEFCTRKDYYNALKKTKL</sequence>
<evidence type="ECO:0000259" key="2">
    <source>
        <dbReference type="SMART" id="SM01006"/>
    </source>
</evidence>
<dbReference type="InterPro" id="IPR019432">
    <property type="entry name" value="Acyltransferase_MbtK/IucB-like"/>
</dbReference>
<proteinExistence type="predicted"/>
<evidence type="ECO:0000313" key="4">
    <source>
        <dbReference type="Proteomes" id="UP001468798"/>
    </source>
</evidence>
<comment type="caution">
    <text evidence="3">The sequence shown here is derived from an EMBL/GenBank/DDBJ whole genome shotgun (WGS) entry which is preliminary data.</text>
</comment>
<dbReference type="Proteomes" id="UP001468798">
    <property type="component" value="Unassembled WGS sequence"/>
</dbReference>
<dbReference type="SUPFAM" id="SSF55729">
    <property type="entry name" value="Acyl-CoA N-acyltransferases (Nat)"/>
    <property type="match status" value="1"/>
</dbReference>
<dbReference type="Pfam" id="PF13523">
    <property type="entry name" value="Acetyltransf_8"/>
    <property type="match status" value="1"/>
</dbReference>
<keyword evidence="3" id="KW-0808">Transferase</keyword>
<dbReference type="GO" id="GO:0016746">
    <property type="term" value="F:acyltransferase activity"/>
    <property type="evidence" value="ECO:0007669"/>
    <property type="project" value="UniProtKB-KW"/>
</dbReference>
<dbReference type="PANTHER" id="PTHR31438">
    <property type="entry name" value="LYSINE N-ACYLTRANSFERASE C17G9.06C-RELATED"/>
    <property type="match status" value="1"/>
</dbReference>
<feature type="domain" description="Acyltransferase MbtK/IucB-like conserved" evidence="2">
    <location>
        <begin position="25"/>
        <end position="71"/>
    </location>
</feature>
<protein>
    <submittedName>
        <fullName evidence="3">GNAT family N-acetyltransferase</fullName>
        <ecNumber evidence="3">2.3.1.-</ecNumber>
    </submittedName>
</protein>
<evidence type="ECO:0000256" key="1">
    <source>
        <dbReference type="ARBA" id="ARBA00004924"/>
    </source>
</evidence>
<accession>A0ABU9NS78</accession>
<gene>
    <name evidence="3" type="ORF">WFZ86_13495</name>
</gene>
<keyword evidence="3" id="KW-0012">Acyltransferase</keyword>